<keyword evidence="2" id="KW-1185">Reference proteome</keyword>
<protein>
    <submittedName>
        <fullName evidence="1">Uncharacterized protein</fullName>
    </submittedName>
</protein>
<organism evidence="1 2">
    <name type="scientific">Ridgeia piscesae</name>
    <name type="common">Tubeworm</name>
    <dbReference type="NCBI Taxonomy" id="27915"/>
    <lineage>
        <taxon>Eukaryota</taxon>
        <taxon>Metazoa</taxon>
        <taxon>Spiralia</taxon>
        <taxon>Lophotrochozoa</taxon>
        <taxon>Annelida</taxon>
        <taxon>Polychaeta</taxon>
        <taxon>Sedentaria</taxon>
        <taxon>Canalipalpata</taxon>
        <taxon>Sabellida</taxon>
        <taxon>Siboglinidae</taxon>
        <taxon>Ridgeia</taxon>
    </lineage>
</organism>
<dbReference type="EMBL" id="JAODUO010000086">
    <property type="protein sequence ID" value="KAK2190206.1"/>
    <property type="molecule type" value="Genomic_DNA"/>
</dbReference>
<accession>A0AAD9P948</accession>
<gene>
    <name evidence="1" type="ORF">NP493_87g09005</name>
</gene>
<evidence type="ECO:0000313" key="2">
    <source>
        <dbReference type="Proteomes" id="UP001209878"/>
    </source>
</evidence>
<evidence type="ECO:0000313" key="1">
    <source>
        <dbReference type="EMBL" id="KAK2190206.1"/>
    </source>
</evidence>
<reference evidence="1" key="1">
    <citation type="journal article" date="2023" name="Mol. Biol. Evol.">
        <title>Third-Generation Sequencing Reveals the Adaptive Role of the Epigenome in Three Deep-Sea Polychaetes.</title>
        <authorList>
            <person name="Perez M."/>
            <person name="Aroh O."/>
            <person name="Sun Y."/>
            <person name="Lan Y."/>
            <person name="Juniper S.K."/>
            <person name="Young C.R."/>
            <person name="Angers B."/>
            <person name="Qian P.Y."/>
        </authorList>
    </citation>
    <scope>NUCLEOTIDE SEQUENCE</scope>
    <source>
        <strain evidence="1">R07B-5</strain>
    </source>
</reference>
<sequence>MQSCKPLSCGTEPKVKGANPNQKIMSLWQHQGRGKSARKTKKKATTDICSTERQDIVTKLTEMPRHWHMIDFIIKRCRDKMDIHSTRSMRRAKCWTDHEMLRSKVAVRTRQKHNRQGTSPLALLYLPTSNALRGFPRHGDCVYMQSRKSVDLVNLAHFRANTKTTRILMRELLFAGDSVAHSAKEMQKTVDAFSDASKKFGLKINI</sequence>
<comment type="caution">
    <text evidence="1">The sequence shown here is derived from an EMBL/GenBank/DDBJ whole genome shotgun (WGS) entry which is preliminary data.</text>
</comment>
<dbReference type="AlphaFoldDB" id="A0AAD9P948"/>
<proteinExistence type="predicted"/>
<name>A0AAD9P948_RIDPI</name>
<dbReference type="Proteomes" id="UP001209878">
    <property type="component" value="Unassembled WGS sequence"/>
</dbReference>